<reference evidence="2 3" key="1">
    <citation type="submission" date="2019-04" db="EMBL/GenBank/DDBJ databases">
        <title>Phreatobacter aquaticus sp. nov.</title>
        <authorList>
            <person name="Choi A."/>
        </authorList>
    </citation>
    <scope>NUCLEOTIDE SEQUENCE [LARGE SCALE GENOMIC DNA]</scope>
    <source>
        <strain evidence="2 3">KCTC 52518</strain>
    </source>
</reference>
<dbReference type="Proteomes" id="UP000298781">
    <property type="component" value="Chromosome"/>
</dbReference>
<sequence>MVSRLALALAVGVLVHVSGAARSTETIGIPDCDQFITSYEACVTTKVPADHRVTFTQQVAQLRASWKSLAENPQTRAQLEQVCRTQGAQMRRGLEPFGCTFQ</sequence>
<protein>
    <recommendedName>
        <fullName evidence="4">DUF1311 domain-containing protein</fullName>
    </recommendedName>
</protein>
<dbReference type="OrthoDB" id="5987796at2"/>
<keyword evidence="3" id="KW-1185">Reference proteome</keyword>
<dbReference type="KEGG" id="pstg:E8M01_17440"/>
<feature type="signal peptide" evidence="1">
    <location>
        <begin position="1"/>
        <end position="20"/>
    </location>
</feature>
<dbReference type="RefSeq" id="WP_136961284.1">
    <property type="nucleotide sequence ID" value="NZ_CP039690.1"/>
</dbReference>
<gene>
    <name evidence="2" type="ORF">E8M01_17440</name>
</gene>
<organism evidence="2 3">
    <name type="scientific">Phreatobacter stygius</name>
    <dbReference type="NCBI Taxonomy" id="1940610"/>
    <lineage>
        <taxon>Bacteria</taxon>
        <taxon>Pseudomonadati</taxon>
        <taxon>Pseudomonadota</taxon>
        <taxon>Alphaproteobacteria</taxon>
        <taxon>Hyphomicrobiales</taxon>
        <taxon>Phreatobacteraceae</taxon>
        <taxon>Phreatobacter</taxon>
    </lineage>
</organism>
<keyword evidence="1" id="KW-0732">Signal</keyword>
<dbReference type="EMBL" id="CP039690">
    <property type="protein sequence ID" value="QCI65838.1"/>
    <property type="molecule type" value="Genomic_DNA"/>
</dbReference>
<dbReference type="AlphaFoldDB" id="A0A4D7B635"/>
<proteinExistence type="predicted"/>
<accession>A0A4D7B635</accession>
<name>A0A4D7B635_9HYPH</name>
<evidence type="ECO:0000256" key="1">
    <source>
        <dbReference type="SAM" id="SignalP"/>
    </source>
</evidence>
<evidence type="ECO:0000313" key="3">
    <source>
        <dbReference type="Proteomes" id="UP000298781"/>
    </source>
</evidence>
<evidence type="ECO:0008006" key="4">
    <source>
        <dbReference type="Google" id="ProtNLM"/>
    </source>
</evidence>
<evidence type="ECO:0000313" key="2">
    <source>
        <dbReference type="EMBL" id="QCI65838.1"/>
    </source>
</evidence>
<feature type="chain" id="PRO_5020310801" description="DUF1311 domain-containing protein" evidence="1">
    <location>
        <begin position="21"/>
        <end position="102"/>
    </location>
</feature>